<dbReference type="Pfam" id="PF12796">
    <property type="entry name" value="Ank_2"/>
    <property type="match status" value="3"/>
</dbReference>
<dbReference type="EMBL" id="CAJNOK010001968">
    <property type="protein sequence ID" value="CAF0838100.1"/>
    <property type="molecule type" value="Genomic_DNA"/>
</dbReference>
<feature type="repeat" description="ANK" evidence="3">
    <location>
        <begin position="353"/>
        <end position="385"/>
    </location>
</feature>
<dbReference type="Gene3D" id="1.25.40.20">
    <property type="entry name" value="Ankyrin repeat-containing domain"/>
    <property type="match status" value="3"/>
</dbReference>
<keyword evidence="2 3" id="KW-0040">ANK repeat</keyword>
<evidence type="ECO:0000313" key="6">
    <source>
        <dbReference type="EMBL" id="CAF3622993.1"/>
    </source>
</evidence>
<dbReference type="PROSITE" id="PS50297">
    <property type="entry name" value="ANK_REP_REGION"/>
    <property type="match status" value="5"/>
</dbReference>
<evidence type="ECO:0000313" key="7">
    <source>
        <dbReference type="Proteomes" id="UP000682733"/>
    </source>
</evidence>
<evidence type="ECO:0000256" key="2">
    <source>
        <dbReference type="ARBA" id="ARBA00023043"/>
    </source>
</evidence>
<dbReference type="EMBL" id="CAJOBA010001968">
    <property type="protein sequence ID" value="CAF3622993.1"/>
    <property type="molecule type" value="Genomic_DNA"/>
</dbReference>
<reference evidence="6" key="1">
    <citation type="submission" date="2021-02" db="EMBL/GenBank/DDBJ databases">
        <authorList>
            <person name="Nowell W R."/>
        </authorList>
    </citation>
    <scope>NUCLEOTIDE SEQUENCE</scope>
</reference>
<dbReference type="Proteomes" id="UP000682733">
    <property type="component" value="Unassembled WGS sequence"/>
</dbReference>
<evidence type="ECO:0000313" key="5">
    <source>
        <dbReference type="EMBL" id="CAF0838100.1"/>
    </source>
</evidence>
<dbReference type="PRINTS" id="PR01415">
    <property type="entry name" value="ANKYRIN"/>
</dbReference>
<name>A0A8S2HH33_9BILA</name>
<dbReference type="InterPro" id="IPR001623">
    <property type="entry name" value="DnaJ_domain"/>
</dbReference>
<dbReference type="Gene3D" id="1.10.287.110">
    <property type="entry name" value="DnaJ domain"/>
    <property type="match status" value="1"/>
</dbReference>
<gene>
    <name evidence="5" type="ORF">OVA965_LOCUS6500</name>
    <name evidence="6" type="ORF">TMI583_LOCUS6496</name>
</gene>
<feature type="repeat" description="ANK" evidence="3">
    <location>
        <begin position="147"/>
        <end position="179"/>
    </location>
</feature>
<dbReference type="SUPFAM" id="SSF48403">
    <property type="entry name" value="Ankyrin repeat"/>
    <property type="match status" value="1"/>
</dbReference>
<dbReference type="SUPFAM" id="SSF46565">
    <property type="entry name" value="Chaperone J-domain"/>
    <property type="match status" value="1"/>
</dbReference>
<dbReference type="Proteomes" id="UP000677228">
    <property type="component" value="Unassembled WGS sequence"/>
</dbReference>
<dbReference type="PROSITE" id="PS50088">
    <property type="entry name" value="ANK_REPEAT"/>
    <property type="match status" value="5"/>
</dbReference>
<feature type="repeat" description="ANK" evidence="3">
    <location>
        <begin position="114"/>
        <end position="146"/>
    </location>
</feature>
<evidence type="ECO:0000259" key="4">
    <source>
        <dbReference type="PROSITE" id="PS50076"/>
    </source>
</evidence>
<dbReference type="SMART" id="SM00248">
    <property type="entry name" value="ANK"/>
    <property type="match status" value="6"/>
</dbReference>
<dbReference type="PROSITE" id="PS50076">
    <property type="entry name" value="DNAJ_2"/>
    <property type="match status" value="1"/>
</dbReference>
<keyword evidence="1" id="KW-0677">Repeat</keyword>
<feature type="repeat" description="ANK" evidence="3">
    <location>
        <begin position="388"/>
        <end position="420"/>
    </location>
</feature>
<feature type="domain" description="J" evidence="4">
    <location>
        <begin position="11"/>
        <end position="71"/>
    </location>
</feature>
<sequence length="888" mass="102006">MAAAHSSEKETPYALFDLKSDATTQQLKIAYRQKIHDYKKNLITKEKFILICRAYETMVDPVKRKQYDETKQWTKQLPLKDCTLQQLACGDLDSLIIRLEKATIKEINAKDPSSGHTPLYCASRVGNLDIVQYLVMNGADPDKYQRTKSTALHVASFYGHLDCAEFLLKSGANYTIVNSFNSTAKEEASDKKIKSLISKLELEDPFVQCAANQIQWFLDGGLKSHHIDGQNDLRQTLLHVACKKGYFELVKWLIVEKHANLNIVDIHLHSPLHLASSNGHEHIVQFLLDHGADPQLYNKWGTTAQNEAINYPNIIELFDKMKERDMYQMAKDGHLYWFQYYFNKQHINTVDSTGTSLLYHACRQGYLDLVKWFIVNGADVNQQQTENTKSTPLHVAAFRTHLEIVEYLLINGANTNIRNTFGTTPADEQTTDEIRNLINNYCKNIDCEKILKIILYRENGEKLPEIRLAISAKIENLINEIPLTERSQYPRGIVFSIAGRYLNFPISQSIMYAIQKVRFIHGFLIELPIHLTMHSLNPSKLPLSDDTRKFEIEPRGFAEVVIQKQFYDILPNNDQKQVFDFYKLLLFEFSPDCIDQQCRFCVEQLSTEHQRSRGLHSSECMFLTSISASYDNNQVKFKQLPTVTYLPNKSKQIHLYVFNQKYWFTYPNSNILLQTTACYAFIRDIEIIPDKLYLNLDMLYRIINPTLDTRTSPVKCQFLQLNEPNKEMYPLIAYHGTSIAAIRSILNDGLVLPGTITSSGVCVNPPSTHIGRLVPAFHTKDFAGAIFVSPSIYYSSDSTYAVQFSCKDQLLKPVLECGIKENSMKKFPCTVRNWESPNPDPTDDKDNKNEIEWRIDDPLNIEIFSILFIPVTSSITAARVERERKLKI</sequence>
<evidence type="ECO:0000256" key="3">
    <source>
        <dbReference type="PROSITE-ProRule" id="PRU00023"/>
    </source>
</evidence>
<dbReference type="PANTHER" id="PTHR24171:SF10">
    <property type="entry name" value="ANKYRIN REPEAT DOMAIN-CONTAINING PROTEIN 29-LIKE"/>
    <property type="match status" value="1"/>
</dbReference>
<feature type="repeat" description="ANK" evidence="3">
    <location>
        <begin position="267"/>
        <end position="299"/>
    </location>
</feature>
<proteinExistence type="predicted"/>
<accession>A0A8S2HH33</accession>
<dbReference type="PANTHER" id="PTHR24171">
    <property type="entry name" value="ANKYRIN REPEAT DOMAIN-CONTAINING PROTEIN 39-RELATED"/>
    <property type="match status" value="1"/>
</dbReference>
<dbReference type="InterPro" id="IPR002110">
    <property type="entry name" value="Ankyrin_rpt"/>
</dbReference>
<protein>
    <recommendedName>
        <fullName evidence="4">J domain-containing protein</fullName>
    </recommendedName>
</protein>
<organism evidence="6 7">
    <name type="scientific">Didymodactylos carnosus</name>
    <dbReference type="NCBI Taxonomy" id="1234261"/>
    <lineage>
        <taxon>Eukaryota</taxon>
        <taxon>Metazoa</taxon>
        <taxon>Spiralia</taxon>
        <taxon>Gnathifera</taxon>
        <taxon>Rotifera</taxon>
        <taxon>Eurotatoria</taxon>
        <taxon>Bdelloidea</taxon>
        <taxon>Philodinida</taxon>
        <taxon>Philodinidae</taxon>
        <taxon>Didymodactylos</taxon>
    </lineage>
</organism>
<dbReference type="CDD" id="cd06257">
    <property type="entry name" value="DnaJ"/>
    <property type="match status" value="1"/>
</dbReference>
<dbReference type="Pfam" id="PF00226">
    <property type="entry name" value="DnaJ"/>
    <property type="match status" value="1"/>
</dbReference>
<dbReference type="InterPro" id="IPR036869">
    <property type="entry name" value="J_dom_sf"/>
</dbReference>
<dbReference type="AlphaFoldDB" id="A0A8S2HH33"/>
<comment type="caution">
    <text evidence="6">The sequence shown here is derived from an EMBL/GenBank/DDBJ whole genome shotgun (WGS) entry which is preliminary data.</text>
</comment>
<dbReference type="InterPro" id="IPR036770">
    <property type="entry name" value="Ankyrin_rpt-contain_sf"/>
</dbReference>
<evidence type="ECO:0000256" key="1">
    <source>
        <dbReference type="ARBA" id="ARBA00022737"/>
    </source>
</evidence>